<evidence type="ECO:0000313" key="2">
    <source>
        <dbReference type="EMBL" id="CQH55030.1"/>
    </source>
</evidence>
<name>A0A0U5H1D3_9EURY</name>
<gene>
    <name evidence="2" type="ORF">HHUB_2170</name>
</gene>
<proteinExistence type="predicted"/>
<evidence type="ECO:0000256" key="1">
    <source>
        <dbReference type="SAM" id="MobiDB-lite"/>
    </source>
</evidence>
<sequence>MARRALLTDRERELIKGGDSVDEDLRYQAISRVRRKIENELTTDVEVLRENHPDLYAELHEVVCEPESTSTSSEGEGTSDSMQ</sequence>
<accession>A0A0U5H1D3</accession>
<dbReference type="GeneID" id="32029113"/>
<dbReference type="EMBL" id="LN831302">
    <property type="protein sequence ID" value="CQH55030.1"/>
    <property type="molecule type" value="Genomic_DNA"/>
</dbReference>
<dbReference type="KEGG" id="hhb:Hhub_2170"/>
<organism evidence="2 3">
    <name type="scientific">Halobacterium hubeiense</name>
    <dbReference type="NCBI Taxonomy" id="1407499"/>
    <lineage>
        <taxon>Archaea</taxon>
        <taxon>Methanobacteriati</taxon>
        <taxon>Methanobacteriota</taxon>
        <taxon>Stenosarchaea group</taxon>
        <taxon>Halobacteria</taxon>
        <taxon>Halobacteriales</taxon>
        <taxon>Halobacteriaceae</taxon>
        <taxon>Halobacterium</taxon>
    </lineage>
</organism>
<evidence type="ECO:0000313" key="3">
    <source>
        <dbReference type="Proteomes" id="UP000066737"/>
    </source>
</evidence>
<reference evidence="3" key="1">
    <citation type="journal article" date="2016" name="Environ. Microbiol.">
        <title>The complete genome of a viable archaeum isolated from 123-million-year-old rock salt.</title>
        <authorList>
            <person name="Jaakkola S.T."/>
            <person name="Pfeiffer F."/>
            <person name="Ravantti J.J."/>
            <person name="Guo Q."/>
            <person name="Liu Y."/>
            <person name="Chen X."/>
            <person name="Ma H."/>
            <person name="Yang C."/>
            <person name="Oksanen H.M."/>
            <person name="Bamford D.H."/>
        </authorList>
    </citation>
    <scope>NUCLEOTIDE SEQUENCE</scope>
    <source>
        <strain evidence="3">JI20-1</strain>
    </source>
</reference>
<protein>
    <submittedName>
        <fullName evidence="2">Uncharacterized protein</fullName>
    </submittedName>
</protein>
<feature type="region of interest" description="Disordered" evidence="1">
    <location>
        <begin position="64"/>
        <end position="83"/>
    </location>
</feature>
<dbReference type="Proteomes" id="UP000066737">
    <property type="component" value="Chromosome I"/>
</dbReference>
<feature type="compositionally biased region" description="Low complexity" evidence="1">
    <location>
        <begin position="67"/>
        <end position="83"/>
    </location>
</feature>
<keyword evidence="3" id="KW-1185">Reference proteome</keyword>
<dbReference type="AlphaFoldDB" id="A0A0U5H1D3"/>
<dbReference type="RefSeq" id="WP_082687179.1">
    <property type="nucleotide sequence ID" value="NZ_LN831302.1"/>
</dbReference>
<dbReference type="OrthoDB" id="186537at2157"/>